<dbReference type="AlphaFoldDB" id="A0A3B0R017"/>
<keyword evidence="2" id="KW-0472">Membrane</keyword>
<evidence type="ECO:0000313" key="3">
    <source>
        <dbReference type="EMBL" id="VAV86904.1"/>
    </source>
</evidence>
<dbReference type="EMBL" id="UOED01000017">
    <property type="protein sequence ID" value="VAV86904.1"/>
    <property type="molecule type" value="Genomic_DNA"/>
</dbReference>
<sequence>MVNKQDKEEGRLSMRNSLIVWISGAILGWVVAVVSVWTALSTTDSNIAANSPTTAEKMEQIMPASGDRKDQPDK</sequence>
<feature type="region of interest" description="Disordered" evidence="1">
    <location>
        <begin position="45"/>
        <end position="74"/>
    </location>
</feature>
<feature type="compositionally biased region" description="Polar residues" evidence="1">
    <location>
        <begin position="45"/>
        <end position="54"/>
    </location>
</feature>
<protein>
    <submittedName>
        <fullName evidence="3">Uncharacterized protein</fullName>
    </submittedName>
</protein>
<keyword evidence="2" id="KW-1133">Transmembrane helix</keyword>
<evidence type="ECO:0000256" key="1">
    <source>
        <dbReference type="SAM" id="MobiDB-lite"/>
    </source>
</evidence>
<organism evidence="3">
    <name type="scientific">hydrothermal vent metagenome</name>
    <dbReference type="NCBI Taxonomy" id="652676"/>
    <lineage>
        <taxon>unclassified sequences</taxon>
        <taxon>metagenomes</taxon>
        <taxon>ecological metagenomes</taxon>
    </lineage>
</organism>
<name>A0A3B0R017_9ZZZZ</name>
<proteinExistence type="predicted"/>
<reference evidence="3" key="1">
    <citation type="submission" date="2018-06" db="EMBL/GenBank/DDBJ databases">
        <authorList>
            <person name="Zhirakovskaya E."/>
        </authorList>
    </citation>
    <scope>NUCLEOTIDE SEQUENCE</scope>
</reference>
<keyword evidence="2" id="KW-0812">Transmembrane</keyword>
<feature type="transmembrane region" description="Helical" evidence="2">
    <location>
        <begin position="18"/>
        <end position="40"/>
    </location>
</feature>
<gene>
    <name evidence="3" type="ORF">MNBD_ALPHA02-276</name>
</gene>
<evidence type="ECO:0000256" key="2">
    <source>
        <dbReference type="SAM" id="Phobius"/>
    </source>
</evidence>
<accession>A0A3B0R017</accession>